<feature type="coiled-coil region" evidence="8">
    <location>
        <begin position="228"/>
        <end position="255"/>
    </location>
</feature>
<keyword evidence="7 8" id="KW-0175">Coiled coil</keyword>
<evidence type="ECO:0000256" key="1">
    <source>
        <dbReference type="ARBA" id="ARBA00004496"/>
    </source>
</evidence>
<proteinExistence type="inferred from homology"/>
<dbReference type="InterPro" id="IPR007033">
    <property type="entry name" value="GORAB"/>
</dbReference>
<accession>A0A0P5JWM3</accession>
<evidence type="ECO:0000256" key="8">
    <source>
        <dbReference type="SAM" id="Coils"/>
    </source>
</evidence>
<name>A0A0P5JWM3_9CRUS</name>
<dbReference type="EMBL" id="GDIP01216789">
    <property type="protein sequence ID" value="JAJ06613.1"/>
    <property type="molecule type" value="Transcribed_RNA"/>
</dbReference>
<dbReference type="AlphaFoldDB" id="A0A0P5JWM3"/>
<dbReference type="GO" id="GO:0005794">
    <property type="term" value="C:Golgi apparatus"/>
    <property type="evidence" value="ECO:0007669"/>
    <property type="project" value="UniProtKB-SubCell"/>
</dbReference>
<comment type="similarity">
    <text evidence="3">Belongs to the GORAB family.</text>
</comment>
<dbReference type="PANTHER" id="PTHR21470">
    <property type="entry name" value="RAB6-INTERACTING PROTEIN GORAB"/>
    <property type="match status" value="1"/>
</dbReference>
<evidence type="ECO:0000256" key="3">
    <source>
        <dbReference type="ARBA" id="ARBA00005599"/>
    </source>
</evidence>
<evidence type="ECO:0000256" key="7">
    <source>
        <dbReference type="ARBA" id="ARBA00023054"/>
    </source>
</evidence>
<reference evidence="10" key="2">
    <citation type="submission" date="2015-10" db="EMBL/GenBank/DDBJ databases">
        <authorList>
            <person name="Gilbert D.G."/>
        </authorList>
    </citation>
    <scope>NUCLEOTIDE SEQUENCE</scope>
</reference>
<feature type="compositionally biased region" description="Basic and acidic residues" evidence="9">
    <location>
        <begin position="28"/>
        <end position="42"/>
    </location>
</feature>
<feature type="region of interest" description="Disordered" evidence="9">
    <location>
        <begin position="28"/>
        <end position="54"/>
    </location>
</feature>
<evidence type="ECO:0000256" key="4">
    <source>
        <dbReference type="ARBA" id="ARBA00014130"/>
    </source>
</evidence>
<evidence type="ECO:0000256" key="5">
    <source>
        <dbReference type="ARBA" id="ARBA00022490"/>
    </source>
</evidence>
<sequence>METPWSGFSPADQAKIKSELDDAERLKNDLQDADITENKEVKSPSLSKKSKVNSKKTPHFLNMNAHHTDGLPAEALFLTKTKQEKGSESPVHVKLRILEDRPTSFEIMETVPQENETVFTGEQATLETQDINHQVDESPCSQSPNSALPVDLLQNGGKKNLVNLDEFEKKQKLIEEQNRLKKQMLAKALALRKMKTQTEALKLQQIQEELSKLDANLSNDVCILRSHIEMASVELAEAEKRYMKAEHEFVEAKQLLFSKRERKDLLTEHLCTIIEQNEMRKARRLTDLMIQLDDEEYRAEPSVQQVMIVGVPSSQA</sequence>
<dbReference type="PANTHER" id="PTHR21470:SF2">
    <property type="entry name" value="RAB6-INTERACTING GOLGIN"/>
    <property type="match status" value="1"/>
</dbReference>
<comment type="subcellular location">
    <subcellularLocation>
        <location evidence="1">Cytoplasm</location>
    </subcellularLocation>
    <subcellularLocation>
        <location evidence="2">Golgi apparatus</location>
    </subcellularLocation>
</comment>
<dbReference type="GO" id="GO:1905515">
    <property type="term" value="P:non-motile cilium assembly"/>
    <property type="evidence" value="ECO:0007669"/>
    <property type="project" value="TreeGrafter"/>
</dbReference>
<evidence type="ECO:0000256" key="9">
    <source>
        <dbReference type="SAM" id="MobiDB-lite"/>
    </source>
</evidence>
<dbReference type="OrthoDB" id="9909311at2759"/>
<keyword evidence="6" id="KW-0333">Golgi apparatus</keyword>
<evidence type="ECO:0000256" key="2">
    <source>
        <dbReference type="ARBA" id="ARBA00004555"/>
    </source>
</evidence>
<evidence type="ECO:0000313" key="10">
    <source>
        <dbReference type="EMBL" id="JAJ06613.1"/>
    </source>
</evidence>
<reference evidence="10" key="1">
    <citation type="submission" date="2015-10" db="EMBL/GenBank/DDBJ databases">
        <title>Daphnia magna gene sets from two clonal populations assembled and annotated with EvidentialGene.</title>
        <authorList>
            <person name="Gilbert D."/>
            <person name="Podicheti R."/>
            <person name="Orsini L."/>
            <person name="Colbourne J."/>
            <person name="Pfrender M."/>
        </authorList>
    </citation>
    <scope>NUCLEOTIDE SEQUENCE</scope>
</reference>
<evidence type="ECO:0000256" key="6">
    <source>
        <dbReference type="ARBA" id="ARBA00023034"/>
    </source>
</evidence>
<organism evidence="10">
    <name type="scientific">Daphnia magna</name>
    <dbReference type="NCBI Taxonomy" id="35525"/>
    <lineage>
        <taxon>Eukaryota</taxon>
        <taxon>Metazoa</taxon>
        <taxon>Ecdysozoa</taxon>
        <taxon>Arthropoda</taxon>
        <taxon>Crustacea</taxon>
        <taxon>Branchiopoda</taxon>
        <taxon>Diplostraca</taxon>
        <taxon>Cladocera</taxon>
        <taxon>Anomopoda</taxon>
        <taxon>Daphniidae</taxon>
        <taxon>Daphnia</taxon>
    </lineage>
</organism>
<protein>
    <recommendedName>
        <fullName evidence="4">RAB6-interacting golgin</fullName>
    </recommendedName>
</protein>
<keyword evidence="5" id="KW-0963">Cytoplasm</keyword>